<dbReference type="EMBL" id="JBHUEY010000001">
    <property type="protein sequence ID" value="MFD1783276.1"/>
    <property type="molecule type" value="Genomic_DNA"/>
</dbReference>
<dbReference type="Pfam" id="PF13410">
    <property type="entry name" value="GST_C_2"/>
    <property type="match status" value="1"/>
</dbReference>
<feature type="domain" description="GST N-terminal" evidence="1">
    <location>
        <begin position="1"/>
        <end position="79"/>
    </location>
</feature>
<name>A0ABW4MZZ2_9CAUL</name>
<proteinExistence type="predicted"/>
<dbReference type="SFLD" id="SFLDG01150">
    <property type="entry name" value="Main.1:_Beta-like"/>
    <property type="match status" value="1"/>
</dbReference>
<dbReference type="InterPro" id="IPR010987">
    <property type="entry name" value="Glutathione-S-Trfase_C-like"/>
</dbReference>
<organism evidence="3 4">
    <name type="scientific">Phenylobacterium terrae</name>
    <dbReference type="NCBI Taxonomy" id="2665495"/>
    <lineage>
        <taxon>Bacteria</taxon>
        <taxon>Pseudomonadati</taxon>
        <taxon>Pseudomonadota</taxon>
        <taxon>Alphaproteobacteria</taxon>
        <taxon>Caulobacterales</taxon>
        <taxon>Caulobacteraceae</taxon>
        <taxon>Phenylobacterium</taxon>
    </lineage>
</organism>
<dbReference type="Pfam" id="PF13417">
    <property type="entry name" value="GST_N_3"/>
    <property type="match status" value="1"/>
</dbReference>
<protein>
    <submittedName>
        <fullName evidence="3">Glutathione S-transferase family protein</fullName>
    </submittedName>
</protein>
<dbReference type="PROSITE" id="PS50404">
    <property type="entry name" value="GST_NTER"/>
    <property type="match status" value="1"/>
</dbReference>
<dbReference type="Proteomes" id="UP001597237">
    <property type="component" value="Unassembled WGS sequence"/>
</dbReference>
<comment type="caution">
    <text evidence="3">The sequence shown here is derived from an EMBL/GenBank/DDBJ whole genome shotgun (WGS) entry which is preliminary data.</text>
</comment>
<evidence type="ECO:0000259" key="1">
    <source>
        <dbReference type="PROSITE" id="PS50404"/>
    </source>
</evidence>
<feature type="domain" description="GST C-terminal" evidence="2">
    <location>
        <begin position="86"/>
        <end position="203"/>
    </location>
</feature>
<gene>
    <name evidence="3" type="ORF">ACFSC0_07705</name>
</gene>
<dbReference type="PANTHER" id="PTHR44051">
    <property type="entry name" value="GLUTATHIONE S-TRANSFERASE-RELATED"/>
    <property type="match status" value="1"/>
</dbReference>
<dbReference type="PANTHER" id="PTHR44051:SF21">
    <property type="entry name" value="GLUTATHIONE S-TRANSFERASE FAMILY PROTEIN"/>
    <property type="match status" value="1"/>
</dbReference>
<dbReference type="PROSITE" id="PS50405">
    <property type="entry name" value="GST_CTER"/>
    <property type="match status" value="1"/>
</dbReference>
<dbReference type="InterPro" id="IPR036282">
    <property type="entry name" value="Glutathione-S-Trfase_C_sf"/>
</dbReference>
<dbReference type="SFLD" id="SFLDS00019">
    <property type="entry name" value="Glutathione_Transferase_(cytos"/>
    <property type="match status" value="1"/>
</dbReference>
<dbReference type="SUPFAM" id="SSF47616">
    <property type="entry name" value="GST C-terminal domain-like"/>
    <property type="match status" value="1"/>
</dbReference>
<evidence type="ECO:0000259" key="2">
    <source>
        <dbReference type="PROSITE" id="PS50405"/>
    </source>
</evidence>
<sequence>MIKVYHAPATRSARVLWVLEELGVPYETVSLTYPPRVHHPEYEDVNPIKTIPTMVDGQVRLTESLAICEYLARAYGPKGLIPEAADPLFPQYLQFFHYGEATLAPPLGVIVRYSFREPPERRLPQAVDDARETFVERLEPVRRAIANRPFLAGETLTLADVSVGYALALAERLRIGDQFGPEVQSYLDRLKALPARQRAYERT</sequence>
<reference evidence="4" key="1">
    <citation type="journal article" date="2019" name="Int. J. Syst. Evol. Microbiol.">
        <title>The Global Catalogue of Microorganisms (GCM) 10K type strain sequencing project: providing services to taxonomists for standard genome sequencing and annotation.</title>
        <authorList>
            <consortium name="The Broad Institute Genomics Platform"/>
            <consortium name="The Broad Institute Genome Sequencing Center for Infectious Disease"/>
            <person name="Wu L."/>
            <person name="Ma J."/>
        </authorList>
    </citation>
    <scope>NUCLEOTIDE SEQUENCE [LARGE SCALE GENOMIC DNA]</scope>
    <source>
        <strain evidence="4">DFY28</strain>
    </source>
</reference>
<dbReference type="CDD" id="cd03046">
    <property type="entry name" value="GST_N_GTT1_like"/>
    <property type="match status" value="1"/>
</dbReference>
<evidence type="ECO:0000313" key="4">
    <source>
        <dbReference type="Proteomes" id="UP001597237"/>
    </source>
</evidence>
<dbReference type="SUPFAM" id="SSF52833">
    <property type="entry name" value="Thioredoxin-like"/>
    <property type="match status" value="1"/>
</dbReference>
<dbReference type="RefSeq" id="WP_377284420.1">
    <property type="nucleotide sequence ID" value="NZ_JBHRSI010000015.1"/>
</dbReference>
<dbReference type="Gene3D" id="1.20.1050.10">
    <property type="match status" value="1"/>
</dbReference>
<keyword evidence="4" id="KW-1185">Reference proteome</keyword>
<dbReference type="InterPro" id="IPR036249">
    <property type="entry name" value="Thioredoxin-like_sf"/>
</dbReference>
<accession>A0ABW4MZZ2</accession>
<dbReference type="InterPro" id="IPR040079">
    <property type="entry name" value="Glutathione_S-Trfase"/>
</dbReference>
<evidence type="ECO:0000313" key="3">
    <source>
        <dbReference type="EMBL" id="MFD1783276.1"/>
    </source>
</evidence>
<dbReference type="Gene3D" id="3.40.30.10">
    <property type="entry name" value="Glutaredoxin"/>
    <property type="match status" value="1"/>
</dbReference>
<dbReference type="SFLD" id="SFLDG00358">
    <property type="entry name" value="Main_(cytGST)"/>
    <property type="match status" value="1"/>
</dbReference>
<dbReference type="InterPro" id="IPR004045">
    <property type="entry name" value="Glutathione_S-Trfase_N"/>
</dbReference>